<dbReference type="EMBL" id="UINC01023886">
    <property type="protein sequence ID" value="SVA96445.1"/>
    <property type="molecule type" value="Genomic_DNA"/>
</dbReference>
<feature type="non-terminal residue" evidence="1">
    <location>
        <position position="28"/>
    </location>
</feature>
<proteinExistence type="predicted"/>
<feature type="non-terminal residue" evidence="1">
    <location>
        <position position="1"/>
    </location>
</feature>
<reference evidence="1" key="1">
    <citation type="submission" date="2018-05" db="EMBL/GenBank/DDBJ databases">
        <authorList>
            <person name="Lanie J.A."/>
            <person name="Ng W.-L."/>
            <person name="Kazmierczak K.M."/>
            <person name="Andrzejewski T.M."/>
            <person name="Davidsen T.M."/>
            <person name="Wayne K.J."/>
            <person name="Tettelin H."/>
            <person name="Glass J.I."/>
            <person name="Rusch D."/>
            <person name="Podicherti R."/>
            <person name="Tsui H.-C.T."/>
            <person name="Winkler M.E."/>
        </authorList>
    </citation>
    <scope>NUCLEOTIDE SEQUENCE</scope>
</reference>
<dbReference type="AlphaFoldDB" id="A0A382A4L3"/>
<organism evidence="1">
    <name type="scientific">marine metagenome</name>
    <dbReference type="NCBI Taxonomy" id="408172"/>
    <lineage>
        <taxon>unclassified sequences</taxon>
        <taxon>metagenomes</taxon>
        <taxon>ecological metagenomes</taxon>
    </lineage>
</organism>
<protein>
    <submittedName>
        <fullName evidence="1">Uncharacterized protein</fullName>
    </submittedName>
</protein>
<gene>
    <name evidence="1" type="ORF">METZ01_LOCUS149299</name>
</gene>
<name>A0A382A4L3_9ZZZZ</name>
<sequence>WEGMGLAAGFLQRFGLSGIFKRRGLAPV</sequence>
<evidence type="ECO:0000313" key="1">
    <source>
        <dbReference type="EMBL" id="SVA96445.1"/>
    </source>
</evidence>
<accession>A0A382A4L3</accession>